<dbReference type="PANTHER" id="PTHR10545:SF29">
    <property type="entry name" value="GH14572P-RELATED"/>
    <property type="match status" value="1"/>
</dbReference>
<dbReference type="InterPro" id="IPR016181">
    <property type="entry name" value="Acyl_CoA_acyltransferase"/>
</dbReference>
<sequence length="165" mass="18107">MQTQKNAPVTIRPARPGDEADILRMVVALAVYEREPDAVKATEPSLKATLFGDDPQVFAHLAELDGEIVGLALWFLTYSTWTGAPSLYLEDLFVADAARGTGTGRALLSTLAREAKSRGCARMDWAVLDWNDKAKQFYRHIGAHHSVGWEPWRIEGEALEALAAG</sequence>
<protein>
    <submittedName>
        <fullName evidence="4">GNAT family N-acetyltransferase</fullName>
    </submittedName>
</protein>
<dbReference type="SUPFAM" id="SSF55729">
    <property type="entry name" value="Acyl-CoA N-acyltransferases (Nat)"/>
    <property type="match status" value="1"/>
</dbReference>
<dbReference type="RefSeq" id="WP_117352219.1">
    <property type="nucleotide sequence ID" value="NZ_CP020083.1"/>
</dbReference>
<evidence type="ECO:0000313" key="5">
    <source>
        <dbReference type="Proteomes" id="UP000258016"/>
    </source>
</evidence>
<keyword evidence="2" id="KW-0012">Acyltransferase</keyword>
<dbReference type="PROSITE" id="PS51186">
    <property type="entry name" value="GNAT"/>
    <property type="match status" value="1"/>
</dbReference>
<dbReference type="Gene3D" id="3.40.630.30">
    <property type="match status" value="1"/>
</dbReference>
<dbReference type="EMBL" id="CP020083">
    <property type="protein sequence ID" value="ASR51583.1"/>
    <property type="molecule type" value="Genomic_DNA"/>
</dbReference>
<evidence type="ECO:0000256" key="2">
    <source>
        <dbReference type="ARBA" id="ARBA00023315"/>
    </source>
</evidence>
<dbReference type="CDD" id="cd04301">
    <property type="entry name" value="NAT_SF"/>
    <property type="match status" value="1"/>
</dbReference>
<proteinExistence type="predicted"/>
<dbReference type="PANTHER" id="PTHR10545">
    <property type="entry name" value="DIAMINE N-ACETYLTRANSFERASE"/>
    <property type="match status" value="1"/>
</dbReference>
<keyword evidence="1" id="KW-0808">Transferase</keyword>
<evidence type="ECO:0000313" key="4">
    <source>
        <dbReference type="EMBL" id="ASR51583.1"/>
    </source>
</evidence>
<feature type="domain" description="N-acetyltransferase" evidence="3">
    <location>
        <begin position="9"/>
        <end position="165"/>
    </location>
</feature>
<reference evidence="4 5" key="1">
    <citation type="submission" date="2017-03" db="EMBL/GenBank/DDBJ databases">
        <title>Complete genome sequence of Blastomonas fulva degrading microcsystin LR.</title>
        <authorList>
            <person name="Lee H.-g."/>
            <person name="Jin L."/>
            <person name="oh H.-M."/>
        </authorList>
    </citation>
    <scope>NUCLEOTIDE SEQUENCE [LARGE SCALE GENOMIC DNA]</scope>
    <source>
        <strain evidence="4 5">T2</strain>
    </source>
</reference>
<dbReference type="InterPro" id="IPR051016">
    <property type="entry name" value="Diverse_Substrate_AcTransf"/>
</dbReference>
<dbReference type="Pfam" id="PF00583">
    <property type="entry name" value="Acetyltransf_1"/>
    <property type="match status" value="1"/>
</dbReference>
<dbReference type="GeneID" id="303485705"/>
<organism evidence="4 5">
    <name type="scientific">Blastomonas fulva</name>
    <dbReference type="NCBI Taxonomy" id="1550728"/>
    <lineage>
        <taxon>Bacteria</taxon>
        <taxon>Pseudomonadati</taxon>
        <taxon>Pseudomonadota</taxon>
        <taxon>Alphaproteobacteria</taxon>
        <taxon>Sphingomonadales</taxon>
        <taxon>Sphingomonadaceae</taxon>
        <taxon>Blastomonas</taxon>
    </lineage>
</organism>
<name>A0ABN5B4Y0_9SPHN</name>
<evidence type="ECO:0000259" key="3">
    <source>
        <dbReference type="PROSITE" id="PS51186"/>
    </source>
</evidence>
<gene>
    <name evidence="4" type="ORF">B5J99_09005</name>
</gene>
<evidence type="ECO:0000256" key="1">
    <source>
        <dbReference type="ARBA" id="ARBA00022679"/>
    </source>
</evidence>
<accession>A0ABN5B4Y0</accession>
<keyword evidence="5" id="KW-1185">Reference proteome</keyword>
<dbReference type="Proteomes" id="UP000258016">
    <property type="component" value="Chromosome"/>
</dbReference>
<dbReference type="InterPro" id="IPR000182">
    <property type="entry name" value="GNAT_dom"/>
</dbReference>